<evidence type="ECO:0000313" key="3">
    <source>
        <dbReference type="Proteomes" id="UP001595851"/>
    </source>
</evidence>
<feature type="region of interest" description="Disordered" evidence="1">
    <location>
        <begin position="1"/>
        <end position="47"/>
    </location>
</feature>
<name>A0ABV8GSP2_9ACTN</name>
<dbReference type="Proteomes" id="UP001595851">
    <property type="component" value="Unassembled WGS sequence"/>
</dbReference>
<gene>
    <name evidence="2" type="ORF">ACFOY2_52895</name>
</gene>
<reference evidence="3" key="1">
    <citation type="journal article" date="2019" name="Int. J. Syst. Evol. Microbiol.">
        <title>The Global Catalogue of Microorganisms (GCM) 10K type strain sequencing project: providing services to taxonomists for standard genome sequencing and annotation.</title>
        <authorList>
            <consortium name="The Broad Institute Genomics Platform"/>
            <consortium name="The Broad Institute Genome Sequencing Center for Infectious Disease"/>
            <person name="Wu L."/>
            <person name="Ma J."/>
        </authorList>
    </citation>
    <scope>NUCLEOTIDE SEQUENCE [LARGE SCALE GENOMIC DNA]</scope>
    <source>
        <strain evidence="3">TBRC 1276</strain>
    </source>
</reference>
<proteinExistence type="predicted"/>
<feature type="compositionally biased region" description="Basic and acidic residues" evidence="1">
    <location>
        <begin position="25"/>
        <end position="34"/>
    </location>
</feature>
<evidence type="ECO:0000256" key="1">
    <source>
        <dbReference type="SAM" id="MobiDB-lite"/>
    </source>
</evidence>
<dbReference type="EMBL" id="JBHSBI010000054">
    <property type="protein sequence ID" value="MFC4015994.1"/>
    <property type="molecule type" value="Genomic_DNA"/>
</dbReference>
<evidence type="ECO:0000313" key="2">
    <source>
        <dbReference type="EMBL" id="MFC4015994.1"/>
    </source>
</evidence>
<evidence type="ECO:0008006" key="4">
    <source>
        <dbReference type="Google" id="ProtNLM"/>
    </source>
</evidence>
<protein>
    <recommendedName>
        <fullName evidence="4">Integrase</fullName>
    </recommendedName>
</protein>
<keyword evidence="3" id="KW-1185">Reference proteome</keyword>
<organism evidence="2 3">
    <name type="scientific">Nonomuraea purpurea</name>
    <dbReference type="NCBI Taxonomy" id="1849276"/>
    <lineage>
        <taxon>Bacteria</taxon>
        <taxon>Bacillati</taxon>
        <taxon>Actinomycetota</taxon>
        <taxon>Actinomycetes</taxon>
        <taxon>Streptosporangiales</taxon>
        <taxon>Streptosporangiaceae</taxon>
        <taxon>Nonomuraea</taxon>
    </lineage>
</organism>
<accession>A0ABV8GSP2</accession>
<dbReference type="RefSeq" id="WP_379535791.1">
    <property type="nucleotide sequence ID" value="NZ_JBHSBI010000054.1"/>
</dbReference>
<comment type="caution">
    <text evidence="2">The sequence shown here is derived from an EMBL/GenBank/DDBJ whole genome shotgun (WGS) entry which is preliminary data.</text>
</comment>
<sequence length="47" mass="5599">MNDTPIASMAGAATRDRRERRHLKRHDDETRVDLHNSMMPNWTDKHK</sequence>